<name>A0ABU0W614_9GAMM</name>
<organism evidence="1 2">
    <name type="scientific">Natronospira bacteriovora</name>
    <dbReference type="NCBI Taxonomy" id="3069753"/>
    <lineage>
        <taxon>Bacteria</taxon>
        <taxon>Pseudomonadati</taxon>
        <taxon>Pseudomonadota</taxon>
        <taxon>Gammaproteobacteria</taxon>
        <taxon>Natronospirales</taxon>
        <taxon>Natronospiraceae</taxon>
        <taxon>Natronospira</taxon>
    </lineage>
</organism>
<evidence type="ECO:0000313" key="1">
    <source>
        <dbReference type="EMBL" id="MDQ2069368.1"/>
    </source>
</evidence>
<protein>
    <submittedName>
        <fullName evidence="1">Uncharacterized protein</fullName>
    </submittedName>
</protein>
<accession>A0ABU0W614</accession>
<gene>
    <name evidence="1" type="ORF">RBH19_05750</name>
</gene>
<dbReference type="EMBL" id="JAVDDT010000003">
    <property type="protein sequence ID" value="MDQ2069368.1"/>
    <property type="molecule type" value="Genomic_DNA"/>
</dbReference>
<sequence length="167" mass="17893">MSDDARSELRLESGEYARVVAPALAAAAETAAERGDPKLFNDMASMLALMWMVSALVSRFREAVPAEQCASSEEALKAAPLGACALVFTESGLEESAVDECLSALHSAGRMLEAERIHEAGRASLDEAWQALERGQHEAGIEALRHCARELATAVDTWEAARGRPPQ</sequence>
<comment type="caution">
    <text evidence="1">The sequence shown here is derived from an EMBL/GenBank/DDBJ whole genome shotgun (WGS) entry which is preliminary data.</text>
</comment>
<proteinExistence type="predicted"/>
<dbReference type="Proteomes" id="UP001239019">
    <property type="component" value="Unassembled WGS sequence"/>
</dbReference>
<reference evidence="1 2" key="1">
    <citation type="submission" date="2023-08" db="EMBL/GenBank/DDBJ databases">
        <title>Whole-genome sequencing of halo(alkali)philic microorganisms from hypersaline lakes.</title>
        <authorList>
            <person name="Sorokin D.Y."/>
            <person name="Abbas B."/>
            <person name="Merkel A.Y."/>
        </authorList>
    </citation>
    <scope>NUCLEOTIDE SEQUENCE [LARGE SCALE GENOMIC DNA]</scope>
    <source>
        <strain evidence="1 2">AB-CW4</strain>
    </source>
</reference>
<keyword evidence="2" id="KW-1185">Reference proteome</keyword>
<evidence type="ECO:0000313" key="2">
    <source>
        <dbReference type="Proteomes" id="UP001239019"/>
    </source>
</evidence>
<dbReference type="RefSeq" id="WP_306727869.1">
    <property type="nucleotide sequence ID" value="NZ_JAVDDT010000003.1"/>
</dbReference>